<comment type="domain">
    <text evidence="12">Has 2 endonuclease domains. The discontinuous RuvC-like domain cleaves the target DNA noncomplementary to crRNA while the HNH nuclease domain cleaves the target DNA complementary to crRNA.</text>
</comment>
<comment type="cofactor">
    <cofactor evidence="1">
        <name>Mg(2+)</name>
        <dbReference type="ChEBI" id="CHEBI:18420"/>
    </cofactor>
</comment>
<evidence type="ECO:0000256" key="2">
    <source>
        <dbReference type="ARBA" id="ARBA00022722"/>
    </source>
</evidence>
<feature type="domain" description="HNH Cas9-type" evidence="13">
    <location>
        <begin position="537"/>
        <end position="690"/>
    </location>
</feature>
<comment type="function">
    <text evidence="12">CRISPR (clustered regularly interspaced short palindromic repeat) is an adaptive immune system that provides protection against mobile genetic elements (viruses, transposable elements and conjugative plasmids). CRISPR clusters contain spacers, sequences complementary to antecedent mobile elements, and target invading nucleic acids. CRISPR clusters are transcribed and processed into CRISPR RNA (crRNA). In type II CRISPR systems correct processing of pre-crRNA requires a trans-encoded small RNA (tracrRNA), endogenous ribonuclease 3 (rnc) and this protein. The tracrRNA serves as a guide for ribonuclease 3-aided processing of pre-crRNA. Subsequently Cas9/crRNA/tracrRNA endonucleolytically cleaves linear or circular dsDNA target complementary to the spacer; Cas9 is inactive in the absence of the 2 guide RNAs (gRNA). Cas9 recognizes the protospacer adjacent motif (PAM) in the CRISPR repeat sequences to help distinguish self versus nonself, as targets within the bacterial CRISPR locus do not have PAMs. PAM recognition is also required for catalytic activity.</text>
</comment>
<evidence type="ECO:0000256" key="1">
    <source>
        <dbReference type="ARBA" id="ARBA00001946"/>
    </source>
</evidence>
<dbReference type="Pfam" id="PF13395">
    <property type="entry name" value="HNH_4"/>
    <property type="match status" value="1"/>
</dbReference>
<evidence type="ECO:0000256" key="3">
    <source>
        <dbReference type="ARBA" id="ARBA00022723"/>
    </source>
</evidence>
<dbReference type="EC" id="3.1.-.-" evidence="12"/>
<keyword evidence="10" id="KW-0464">Manganese</keyword>
<evidence type="ECO:0000256" key="5">
    <source>
        <dbReference type="ARBA" id="ARBA00022801"/>
    </source>
</evidence>
<sequence length="1066" mass="121269">MCKDTHPSSHVKEFARVITDAKSSKDELILGLDLGVASIGWALIAPQNKKRPIAAMGVRRFEAGVEGGAAKIEEGKATSRAKVRRDKRQVRRQGFRRARRLANLFYLFQQNGMLPAGPSKKPEERHAILQRMDAELGKKFTDRCNAHVVPYYLRASATDSNQDLSLLEIGRALYHLAQRRGFKTNLKAANDEEDGVVKQGIGQLYQEIEGANCQTLGQYFATLDPEQLRIRGRWTSRQMFLDEFELIWKTQAGSHPELTNELKEKVHHAIFFQRPLRSQKHLIGHCELETAKRRAPAASLEFQEFRYLQKLNDLTYWDEDCQPQQLSDQQREELITELEANGDLTFKGIRKVLNLKTSKQNPSLHIFNFEEGGDSKIPGNRTASKLSAILGTQWTSMPPVERGGLVDSILSFQSAPALRKHLVSKWGISDENAQRIVDCRFEDGFGSLSRKAISRLLPHMRQGLNYYQAENAEYPEARKMDAIYDRLPPVNVVFPSLRNPAVVRVLTELKKVVNALIRKYGQPTKIRIELARDLAKSNRQKQAIFKRNRENEKSRERAIKGLLAEMGEKYVTSGNVLKVRLAEECNWDCPYTGRRMEMATLVGENPQFDIEHIQPFSRSLNNSFLNKTLCYHEENRSRKKNRTPWEAYGETESWDEMLMRVKNFIGPARNKKLELFSAHAIEEGFAQRLLSDTQFVTKTAADYVGLLFGGRQDSDGKLRVEARTGMLVSYLRDVWQVNRILHGGNQKNRADHRHHAVDALVVACSTNGTVKQLSDAAKRAEELGIRHKFDDVELPWKNFIEDATTAVNEVIVSTRVHRKLNGQIHDESNFSPPCVDPENKKTYHRIRKPLSSLSANEVDAIIDPAVRDAVKTQLDRIGGVPAQAFKDEANLPYIRGRNGRFVPIKKVRIRSRILPKLVLGKGDSRRYVAPGNNHHAEFLLKFDNDKERAVWDFTVVSLYDSMLRSKKGQEGPCEVIQKDHGPGAKFMFSLVPGEHLEVEIEPGQRQVVRCLSFSDGDLELILPEDARPSTERKASRIRIRSAKRLTEIQPRKVLVDPIGQVFPAND</sequence>
<keyword evidence="8 12" id="KW-0051">Antiviral defense</keyword>
<dbReference type="InterPro" id="IPR003615">
    <property type="entry name" value="HNH_nuc"/>
</dbReference>
<dbReference type="EMBL" id="PUIA01000081">
    <property type="protein sequence ID" value="PQO25557.1"/>
    <property type="molecule type" value="Genomic_DNA"/>
</dbReference>
<keyword evidence="9 12" id="KW-0238">DNA-binding</keyword>
<comment type="similarity">
    <text evidence="12">Belongs to the CRISPR-associated Cas9 family.</text>
</comment>
<name>A0A2S8F092_9BACT</name>
<comment type="caution">
    <text evidence="14">The sequence shown here is derived from an EMBL/GenBank/DDBJ whole genome shotgun (WGS) entry which is preliminary data.</text>
</comment>
<dbReference type="InterPro" id="IPR041383">
    <property type="entry name" value="RuvC_III"/>
</dbReference>
<evidence type="ECO:0000256" key="12">
    <source>
        <dbReference type="HAMAP-Rule" id="MF_01480"/>
    </source>
</evidence>
<evidence type="ECO:0000259" key="13">
    <source>
        <dbReference type="PROSITE" id="PS51749"/>
    </source>
</evidence>
<evidence type="ECO:0000256" key="10">
    <source>
        <dbReference type="ARBA" id="ARBA00023211"/>
    </source>
</evidence>
<evidence type="ECO:0000256" key="11">
    <source>
        <dbReference type="ARBA" id="ARBA00046380"/>
    </source>
</evidence>
<dbReference type="InterPro" id="IPR040619">
    <property type="entry name" value="Cas9_alpha-helical_lobe"/>
</dbReference>
<reference evidence="14 15" key="1">
    <citation type="submission" date="2018-02" db="EMBL/GenBank/DDBJ databases">
        <title>Comparative genomes isolates from brazilian mangrove.</title>
        <authorList>
            <person name="Araujo J.E."/>
            <person name="Taketani R.G."/>
            <person name="Silva M.C.P."/>
            <person name="Loureco M.V."/>
            <person name="Andreote F.D."/>
        </authorList>
    </citation>
    <scope>NUCLEOTIDE SEQUENCE [LARGE SCALE GENOMIC DNA]</scope>
    <source>
        <strain evidence="14 15">HEX-2 MGV</strain>
    </source>
</reference>
<dbReference type="GO" id="GO:0003677">
    <property type="term" value="F:DNA binding"/>
    <property type="evidence" value="ECO:0007669"/>
    <property type="project" value="UniProtKB-UniRule"/>
</dbReference>
<dbReference type="AlphaFoldDB" id="A0A2S8F092"/>
<keyword evidence="6" id="KW-0460">Magnesium</keyword>
<keyword evidence="3" id="KW-0479">Metal-binding</keyword>
<feature type="active site" description="Proton acceptor for HNH nuclease domain" evidence="12">
    <location>
        <position position="612"/>
    </location>
</feature>
<evidence type="ECO:0000256" key="6">
    <source>
        <dbReference type="ARBA" id="ARBA00022842"/>
    </source>
</evidence>
<evidence type="ECO:0000313" key="15">
    <source>
        <dbReference type="Proteomes" id="UP000240009"/>
    </source>
</evidence>
<dbReference type="Pfam" id="PF18541">
    <property type="entry name" value="RuvC_III"/>
    <property type="match status" value="1"/>
</dbReference>
<comment type="caution">
    <text evidence="12">Lacks conserved residue(s) required for the propagation of feature annotation.</text>
</comment>
<dbReference type="GO" id="GO:0051607">
    <property type="term" value="P:defense response to virus"/>
    <property type="evidence" value="ECO:0007669"/>
    <property type="project" value="UniProtKB-UniRule"/>
</dbReference>
<dbReference type="GO" id="GO:0004519">
    <property type="term" value="F:endonuclease activity"/>
    <property type="evidence" value="ECO:0007669"/>
    <property type="project" value="UniProtKB-UniRule"/>
</dbReference>
<proteinExistence type="inferred from homology"/>
<evidence type="ECO:0000313" key="14">
    <source>
        <dbReference type="EMBL" id="PQO25557.1"/>
    </source>
</evidence>
<dbReference type="GO" id="GO:0003723">
    <property type="term" value="F:RNA binding"/>
    <property type="evidence" value="ECO:0007669"/>
    <property type="project" value="UniProtKB-UniRule"/>
</dbReference>
<keyword evidence="2 12" id="KW-0540">Nuclease</keyword>
<protein>
    <recommendedName>
        <fullName evidence="12">CRISPR-associated endonuclease Cas9</fullName>
        <ecNumber evidence="12">3.1.-.-</ecNumber>
    </recommendedName>
</protein>
<dbReference type="GO" id="GO:0046872">
    <property type="term" value="F:metal ion binding"/>
    <property type="evidence" value="ECO:0007669"/>
    <property type="project" value="UniProtKB-UniRule"/>
</dbReference>
<dbReference type="GO" id="GO:0043571">
    <property type="term" value="P:maintenance of CRISPR repeat elements"/>
    <property type="evidence" value="ECO:0007669"/>
    <property type="project" value="UniProtKB-UniRule"/>
</dbReference>
<accession>A0A2S8F092</accession>
<comment type="subunit">
    <text evidence="11 12">Monomer. Binds crRNA and tracrRNA.</text>
</comment>
<gene>
    <name evidence="12 14" type="primary">cas9</name>
    <name evidence="14" type="ORF">C5Y96_24805</name>
</gene>
<dbReference type="HAMAP" id="MF_01480">
    <property type="entry name" value="Cas9"/>
    <property type="match status" value="1"/>
</dbReference>
<evidence type="ECO:0000256" key="7">
    <source>
        <dbReference type="ARBA" id="ARBA00022884"/>
    </source>
</evidence>
<dbReference type="InterPro" id="IPR033114">
    <property type="entry name" value="HNH_CAS9"/>
</dbReference>
<dbReference type="GO" id="GO:0016787">
    <property type="term" value="F:hydrolase activity"/>
    <property type="evidence" value="ECO:0007669"/>
    <property type="project" value="UniProtKB-KW"/>
</dbReference>
<dbReference type="Gene3D" id="3.30.420.10">
    <property type="entry name" value="Ribonuclease H-like superfamily/Ribonuclease H"/>
    <property type="match status" value="3"/>
</dbReference>
<dbReference type="NCBIfam" id="TIGR01865">
    <property type="entry name" value="cas_Csn1"/>
    <property type="match status" value="1"/>
</dbReference>
<evidence type="ECO:0000256" key="8">
    <source>
        <dbReference type="ARBA" id="ARBA00023118"/>
    </source>
</evidence>
<evidence type="ECO:0000256" key="9">
    <source>
        <dbReference type="ARBA" id="ARBA00023125"/>
    </source>
</evidence>
<dbReference type="InterPro" id="IPR036397">
    <property type="entry name" value="RNaseH_sf"/>
</dbReference>
<feature type="active site" description="For RuvC-like nuclease domain" evidence="12">
    <location>
        <position position="33"/>
    </location>
</feature>
<dbReference type="PROSITE" id="PS51749">
    <property type="entry name" value="HNH_CAS9"/>
    <property type="match status" value="1"/>
</dbReference>
<dbReference type="Pfam" id="PF18470">
    <property type="entry name" value="Cas9_a"/>
    <property type="match status" value="1"/>
</dbReference>
<dbReference type="Proteomes" id="UP000240009">
    <property type="component" value="Unassembled WGS sequence"/>
</dbReference>
<dbReference type="InterPro" id="IPR028629">
    <property type="entry name" value="Cas9"/>
</dbReference>
<organism evidence="14 15">
    <name type="scientific">Blastopirellula marina</name>
    <dbReference type="NCBI Taxonomy" id="124"/>
    <lineage>
        <taxon>Bacteria</taxon>
        <taxon>Pseudomonadati</taxon>
        <taxon>Planctomycetota</taxon>
        <taxon>Planctomycetia</taxon>
        <taxon>Pirellulales</taxon>
        <taxon>Pirellulaceae</taxon>
        <taxon>Blastopirellula</taxon>
    </lineage>
</organism>
<keyword evidence="4 12" id="KW-0255">Endonuclease</keyword>
<keyword evidence="7 12" id="KW-0694">RNA-binding</keyword>
<evidence type="ECO:0000256" key="4">
    <source>
        <dbReference type="ARBA" id="ARBA00022759"/>
    </source>
</evidence>
<keyword evidence="5 12" id="KW-0378">Hydrolase</keyword>